<dbReference type="PANTHER" id="PTHR11738">
    <property type="entry name" value="MHC CLASS I NK CELL RECEPTOR"/>
    <property type="match status" value="1"/>
</dbReference>
<dbReference type="AlphaFoldDB" id="A0A7J7EME7"/>
<evidence type="ECO:0000256" key="5">
    <source>
        <dbReference type="ARBA" id="ARBA00022737"/>
    </source>
</evidence>
<sequence length="336" mass="36746">MEKEGYGRNQLLQSTGVSGKPSLLIQHSHIAAYGQNLTLQCCSDVGYDKLALSKEGGRDLPEGLPQQPQARVSQVNFSLGPVRPSHGGRYRCYDGHNLSSKWSAPSDPLDILVADEELGVTGPRGGVRRDCDLLCQSWSVKDTFLLSKEGAADPPLRLKSKYRAQEIQAQFSMSPLTSAHRGTYRCDSSHSTSPYLLPHPSDPLELVVSGLKWYLSAVIRVSVAFILLLSLLFLRQLHQSKCRTSGCDISPKEPLKTQTRRIYPSFPPVSGIAGHEEQTSGRGQTDGQSGEPPPAEPSVHAALAIHHLRKDPNLTLQGLELQGPHKGQQLPPWTLN</sequence>
<evidence type="ECO:0000256" key="11">
    <source>
        <dbReference type="SAM" id="MobiDB-lite"/>
    </source>
</evidence>
<dbReference type="InterPro" id="IPR036179">
    <property type="entry name" value="Ig-like_dom_sf"/>
</dbReference>
<gene>
    <name evidence="13" type="ORF">HPG69_013894</name>
</gene>
<dbReference type="Proteomes" id="UP000551758">
    <property type="component" value="Unassembled WGS sequence"/>
</dbReference>
<dbReference type="GO" id="GO:0002764">
    <property type="term" value="P:immune response-regulating signaling pathway"/>
    <property type="evidence" value="ECO:0007669"/>
    <property type="project" value="TreeGrafter"/>
</dbReference>
<keyword evidence="4" id="KW-0732">Signal</keyword>
<accession>A0A7J7EME7</accession>
<keyword evidence="10" id="KW-0393">Immunoglobulin domain</keyword>
<evidence type="ECO:0000256" key="12">
    <source>
        <dbReference type="SAM" id="Phobius"/>
    </source>
</evidence>
<evidence type="ECO:0000256" key="2">
    <source>
        <dbReference type="ARBA" id="ARBA00022475"/>
    </source>
</evidence>
<dbReference type="PANTHER" id="PTHR11738:SF179">
    <property type="entry name" value="LEUKOCYTE IMMUNOGLOBULIN-LIKE RECEPTOR SUBFAMILY A MEMBER 5"/>
    <property type="match status" value="1"/>
</dbReference>
<name>A0A7J7EME7_DICBM</name>
<evidence type="ECO:0000256" key="10">
    <source>
        <dbReference type="ARBA" id="ARBA00023319"/>
    </source>
</evidence>
<dbReference type="InterPro" id="IPR013783">
    <property type="entry name" value="Ig-like_fold"/>
</dbReference>
<evidence type="ECO:0000256" key="4">
    <source>
        <dbReference type="ARBA" id="ARBA00022729"/>
    </source>
</evidence>
<keyword evidence="6 12" id="KW-1133">Transmembrane helix</keyword>
<dbReference type="SUPFAM" id="SSF48726">
    <property type="entry name" value="Immunoglobulin"/>
    <property type="match status" value="2"/>
</dbReference>
<dbReference type="FunFam" id="2.60.40.10:FF:000049">
    <property type="entry name" value="Leukocyte immunoglobulin-like receptor subfamily B member 1"/>
    <property type="match status" value="2"/>
</dbReference>
<reference evidence="13 14" key="1">
    <citation type="journal article" date="2020" name="Mol. Biol. Evol.">
        <title>Interspecific Gene Flow and the Evolution of Specialization in Black and White Rhinoceros.</title>
        <authorList>
            <person name="Moodley Y."/>
            <person name="Westbury M.V."/>
            <person name="Russo I.M."/>
            <person name="Gopalakrishnan S."/>
            <person name="Rakotoarivelo A."/>
            <person name="Olsen R.A."/>
            <person name="Prost S."/>
            <person name="Tunstall T."/>
            <person name="Ryder O.A."/>
            <person name="Dalen L."/>
            <person name="Bruford M.W."/>
        </authorList>
    </citation>
    <scope>NUCLEOTIDE SEQUENCE [LARGE SCALE GENOMIC DNA]</scope>
    <source>
        <strain evidence="13">SBR-YM</strain>
        <tissue evidence="13">Skin</tissue>
    </source>
</reference>
<feature type="region of interest" description="Disordered" evidence="11">
    <location>
        <begin position="244"/>
        <end position="302"/>
    </location>
</feature>
<comment type="subcellular location">
    <subcellularLocation>
        <location evidence="1">Cell membrane</location>
        <topology evidence="1">Single-pass membrane protein</topology>
    </subcellularLocation>
</comment>
<keyword evidence="14" id="KW-1185">Reference proteome</keyword>
<evidence type="ECO:0000256" key="7">
    <source>
        <dbReference type="ARBA" id="ARBA00023136"/>
    </source>
</evidence>
<keyword evidence="2" id="KW-1003">Cell membrane</keyword>
<protein>
    <submittedName>
        <fullName evidence="13">Uncharacterized protein</fullName>
    </submittedName>
</protein>
<dbReference type="GO" id="GO:0019221">
    <property type="term" value="P:cytokine-mediated signaling pathway"/>
    <property type="evidence" value="ECO:0007669"/>
    <property type="project" value="TreeGrafter"/>
</dbReference>
<proteinExistence type="predicted"/>
<evidence type="ECO:0000256" key="1">
    <source>
        <dbReference type="ARBA" id="ARBA00004162"/>
    </source>
</evidence>
<comment type="caution">
    <text evidence="13">The sequence shown here is derived from an EMBL/GenBank/DDBJ whole genome shotgun (WGS) entry which is preliminary data.</text>
</comment>
<dbReference type="GO" id="GO:0005886">
    <property type="term" value="C:plasma membrane"/>
    <property type="evidence" value="ECO:0007669"/>
    <property type="project" value="UniProtKB-SubCell"/>
</dbReference>
<dbReference type="EMBL" id="JACDTQ010002604">
    <property type="protein sequence ID" value="KAF5916972.1"/>
    <property type="molecule type" value="Genomic_DNA"/>
</dbReference>
<keyword evidence="5" id="KW-0677">Repeat</keyword>
<keyword evidence="7 12" id="KW-0472">Membrane</keyword>
<keyword evidence="9" id="KW-0325">Glycoprotein</keyword>
<evidence type="ECO:0000256" key="9">
    <source>
        <dbReference type="ARBA" id="ARBA00023180"/>
    </source>
</evidence>
<evidence type="ECO:0000256" key="8">
    <source>
        <dbReference type="ARBA" id="ARBA00023157"/>
    </source>
</evidence>
<organism evidence="13 14">
    <name type="scientific">Diceros bicornis minor</name>
    <name type="common">South-central black rhinoceros</name>
    <dbReference type="NCBI Taxonomy" id="77932"/>
    <lineage>
        <taxon>Eukaryota</taxon>
        <taxon>Metazoa</taxon>
        <taxon>Chordata</taxon>
        <taxon>Craniata</taxon>
        <taxon>Vertebrata</taxon>
        <taxon>Euteleostomi</taxon>
        <taxon>Mammalia</taxon>
        <taxon>Eutheria</taxon>
        <taxon>Laurasiatheria</taxon>
        <taxon>Perissodactyla</taxon>
        <taxon>Rhinocerotidae</taxon>
        <taxon>Diceros</taxon>
    </lineage>
</organism>
<keyword evidence="8" id="KW-1015">Disulfide bond</keyword>
<dbReference type="Gene3D" id="2.60.40.10">
    <property type="entry name" value="Immunoglobulins"/>
    <property type="match status" value="2"/>
</dbReference>
<evidence type="ECO:0000313" key="14">
    <source>
        <dbReference type="Proteomes" id="UP000551758"/>
    </source>
</evidence>
<feature type="transmembrane region" description="Helical" evidence="12">
    <location>
        <begin position="213"/>
        <end position="234"/>
    </location>
</feature>
<dbReference type="GO" id="GO:0032396">
    <property type="term" value="F:inhibitory MHC class I receptor activity"/>
    <property type="evidence" value="ECO:0007669"/>
    <property type="project" value="TreeGrafter"/>
</dbReference>
<dbReference type="InterPro" id="IPR050412">
    <property type="entry name" value="Ig-like_Receptors_ImmuneReg"/>
</dbReference>
<evidence type="ECO:0000313" key="13">
    <source>
        <dbReference type="EMBL" id="KAF5916972.1"/>
    </source>
</evidence>
<evidence type="ECO:0000256" key="3">
    <source>
        <dbReference type="ARBA" id="ARBA00022692"/>
    </source>
</evidence>
<keyword evidence="3 12" id="KW-0812">Transmembrane</keyword>
<evidence type="ECO:0000256" key="6">
    <source>
        <dbReference type="ARBA" id="ARBA00022989"/>
    </source>
</evidence>